<dbReference type="Pfam" id="PF00067">
    <property type="entry name" value="p450"/>
    <property type="match status" value="1"/>
</dbReference>
<evidence type="ECO:0000256" key="2">
    <source>
        <dbReference type="ARBA" id="ARBA00004167"/>
    </source>
</evidence>
<keyword evidence="6 12" id="KW-0479">Metal-binding</keyword>
<evidence type="ECO:0000313" key="14">
    <source>
        <dbReference type="EMBL" id="KAJ3696928.1"/>
    </source>
</evidence>
<dbReference type="InterPro" id="IPR052306">
    <property type="entry name" value="CYP450_71D"/>
</dbReference>
<dbReference type="GO" id="GO:0004497">
    <property type="term" value="F:monooxygenase activity"/>
    <property type="evidence" value="ECO:0007669"/>
    <property type="project" value="UniProtKB-KW"/>
</dbReference>
<keyword evidence="11" id="KW-0472">Membrane</keyword>
<reference evidence="14 15" key="1">
    <citation type="journal article" date="2022" name="Cell">
        <title>Repeat-based holocentromeres influence genome architecture and karyotype evolution.</title>
        <authorList>
            <person name="Hofstatter P.G."/>
            <person name="Thangavel G."/>
            <person name="Lux T."/>
            <person name="Neumann P."/>
            <person name="Vondrak T."/>
            <person name="Novak P."/>
            <person name="Zhang M."/>
            <person name="Costa L."/>
            <person name="Castellani M."/>
            <person name="Scott A."/>
            <person name="Toegelov H."/>
            <person name="Fuchs J."/>
            <person name="Mata-Sucre Y."/>
            <person name="Dias Y."/>
            <person name="Vanzela A.L.L."/>
            <person name="Huettel B."/>
            <person name="Almeida C.C.S."/>
            <person name="Simkova H."/>
            <person name="Souza G."/>
            <person name="Pedrosa-Harand A."/>
            <person name="Macas J."/>
            <person name="Mayer K.F.X."/>
            <person name="Houben A."/>
            <person name="Marques A."/>
        </authorList>
    </citation>
    <scope>NUCLEOTIDE SEQUENCE [LARGE SCALE GENOMIC DNA]</scope>
    <source>
        <strain evidence="14">RhyTen1mFocal</strain>
    </source>
</reference>
<keyword evidence="8 13" id="KW-0560">Oxidoreductase</keyword>
<dbReference type="PRINTS" id="PR00385">
    <property type="entry name" value="P450"/>
</dbReference>
<name>A0AAD6EQ03_9POAL</name>
<evidence type="ECO:0000313" key="15">
    <source>
        <dbReference type="Proteomes" id="UP001210211"/>
    </source>
</evidence>
<keyword evidence="5" id="KW-0812">Transmembrane</keyword>
<keyword evidence="15" id="KW-1185">Reference proteome</keyword>
<evidence type="ECO:0000256" key="12">
    <source>
        <dbReference type="PIRSR" id="PIRSR602403-1"/>
    </source>
</evidence>
<evidence type="ECO:0000256" key="4">
    <source>
        <dbReference type="ARBA" id="ARBA00022617"/>
    </source>
</evidence>
<keyword evidence="7" id="KW-1133">Transmembrane helix</keyword>
<feature type="binding site" description="axial binding residue" evidence="12">
    <location>
        <position position="126"/>
    </location>
    <ligand>
        <name>heme</name>
        <dbReference type="ChEBI" id="CHEBI:30413"/>
    </ligand>
    <ligandPart>
        <name>Fe</name>
        <dbReference type="ChEBI" id="CHEBI:18248"/>
    </ligandPart>
</feature>
<dbReference type="PRINTS" id="PR00465">
    <property type="entry name" value="EP450IV"/>
</dbReference>
<dbReference type="InterPro" id="IPR017972">
    <property type="entry name" value="Cyt_P450_CS"/>
</dbReference>
<keyword evidence="9 12" id="KW-0408">Iron</keyword>
<protein>
    <submittedName>
        <fullName evidence="14">Uncharacterized protein</fullName>
    </submittedName>
</protein>
<organism evidence="14 15">
    <name type="scientific">Rhynchospora tenuis</name>
    <dbReference type="NCBI Taxonomy" id="198213"/>
    <lineage>
        <taxon>Eukaryota</taxon>
        <taxon>Viridiplantae</taxon>
        <taxon>Streptophyta</taxon>
        <taxon>Embryophyta</taxon>
        <taxon>Tracheophyta</taxon>
        <taxon>Spermatophyta</taxon>
        <taxon>Magnoliopsida</taxon>
        <taxon>Liliopsida</taxon>
        <taxon>Poales</taxon>
        <taxon>Cyperaceae</taxon>
        <taxon>Cyperoideae</taxon>
        <taxon>Rhynchosporeae</taxon>
        <taxon>Rhynchospora</taxon>
    </lineage>
</organism>
<dbReference type="FunFam" id="1.10.630.10:FF:000126">
    <property type="entry name" value="Predicted protein"/>
    <property type="match status" value="1"/>
</dbReference>
<dbReference type="PANTHER" id="PTHR47953:SF19">
    <property type="entry name" value="OS06G0641600 PROTEIN"/>
    <property type="match status" value="1"/>
</dbReference>
<evidence type="ECO:0000256" key="9">
    <source>
        <dbReference type="ARBA" id="ARBA00023004"/>
    </source>
</evidence>
<dbReference type="GO" id="GO:0020037">
    <property type="term" value="F:heme binding"/>
    <property type="evidence" value="ECO:0007669"/>
    <property type="project" value="InterPro"/>
</dbReference>
<dbReference type="PANTHER" id="PTHR47953">
    <property type="entry name" value="OS08G0105600 PROTEIN"/>
    <property type="match status" value="1"/>
</dbReference>
<evidence type="ECO:0000256" key="11">
    <source>
        <dbReference type="ARBA" id="ARBA00023136"/>
    </source>
</evidence>
<dbReference type="GO" id="GO:0016020">
    <property type="term" value="C:membrane"/>
    <property type="evidence" value="ECO:0007669"/>
    <property type="project" value="UniProtKB-SubCell"/>
</dbReference>
<evidence type="ECO:0000256" key="13">
    <source>
        <dbReference type="RuleBase" id="RU000461"/>
    </source>
</evidence>
<comment type="cofactor">
    <cofactor evidence="1 12">
        <name>heme</name>
        <dbReference type="ChEBI" id="CHEBI:30413"/>
    </cofactor>
</comment>
<gene>
    <name evidence="14" type="ORF">LUZ61_000633</name>
</gene>
<proteinExistence type="inferred from homology"/>
<dbReference type="EMBL" id="JAMRDG010000001">
    <property type="protein sequence ID" value="KAJ3696928.1"/>
    <property type="molecule type" value="Genomic_DNA"/>
</dbReference>
<accession>A0AAD6EQ03</accession>
<evidence type="ECO:0000256" key="8">
    <source>
        <dbReference type="ARBA" id="ARBA00023002"/>
    </source>
</evidence>
<keyword evidence="10 13" id="KW-0503">Monooxygenase</keyword>
<comment type="subcellular location">
    <subcellularLocation>
        <location evidence="2">Membrane</location>
        <topology evidence="2">Single-pass membrane protein</topology>
    </subcellularLocation>
</comment>
<dbReference type="AlphaFoldDB" id="A0AAD6EQ03"/>
<comment type="similarity">
    <text evidence="3 13">Belongs to the cytochrome P450 family.</text>
</comment>
<evidence type="ECO:0000256" key="1">
    <source>
        <dbReference type="ARBA" id="ARBA00001971"/>
    </source>
</evidence>
<evidence type="ECO:0000256" key="7">
    <source>
        <dbReference type="ARBA" id="ARBA00022989"/>
    </source>
</evidence>
<dbReference type="InterPro" id="IPR001128">
    <property type="entry name" value="Cyt_P450"/>
</dbReference>
<evidence type="ECO:0000256" key="10">
    <source>
        <dbReference type="ARBA" id="ARBA00023033"/>
    </source>
</evidence>
<dbReference type="Gene3D" id="1.10.630.10">
    <property type="entry name" value="Cytochrome P450"/>
    <property type="match status" value="1"/>
</dbReference>
<dbReference type="GO" id="GO:0016705">
    <property type="term" value="F:oxidoreductase activity, acting on paired donors, with incorporation or reduction of molecular oxygen"/>
    <property type="evidence" value="ECO:0007669"/>
    <property type="project" value="InterPro"/>
</dbReference>
<evidence type="ECO:0000256" key="6">
    <source>
        <dbReference type="ARBA" id="ARBA00022723"/>
    </source>
</evidence>
<evidence type="ECO:0000256" key="3">
    <source>
        <dbReference type="ARBA" id="ARBA00010617"/>
    </source>
</evidence>
<dbReference type="InterPro" id="IPR002403">
    <property type="entry name" value="Cyt_P450_E_grp-IV"/>
</dbReference>
<evidence type="ECO:0000256" key="5">
    <source>
        <dbReference type="ARBA" id="ARBA00022692"/>
    </source>
</evidence>
<dbReference type="GO" id="GO:0005506">
    <property type="term" value="F:iron ion binding"/>
    <property type="evidence" value="ECO:0007669"/>
    <property type="project" value="InterPro"/>
</dbReference>
<keyword evidence="4 12" id="KW-0349">Heme</keyword>
<sequence length="187" mass="21081">MAELVRNPRVMNQAQSEIRDLLKGSTSIKNSDLVKLYYLHLVIKETLRLHPPGSLIPRQCRETCCILGYDIPKGATVLVNTWAIGRGPKYWKDPEQFRPERFINSNIDFKGTDFQFLPFGFGRRVCPGISFGLANVELALASLLYHFDWKIPNDITPEEFDVSEAFGVSVKMKAPLCLHAVQQATGA</sequence>
<dbReference type="Proteomes" id="UP001210211">
    <property type="component" value="Unassembled WGS sequence"/>
</dbReference>
<dbReference type="SUPFAM" id="SSF48264">
    <property type="entry name" value="Cytochrome P450"/>
    <property type="match status" value="1"/>
</dbReference>
<comment type="caution">
    <text evidence="14">The sequence shown here is derived from an EMBL/GenBank/DDBJ whole genome shotgun (WGS) entry which is preliminary data.</text>
</comment>
<dbReference type="InterPro" id="IPR036396">
    <property type="entry name" value="Cyt_P450_sf"/>
</dbReference>
<dbReference type="PROSITE" id="PS00086">
    <property type="entry name" value="CYTOCHROME_P450"/>
    <property type="match status" value="1"/>
</dbReference>